<evidence type="ECO:0000313" key="2">
    <source>
        <dbReference type="Proteomes" id="UP000822688"/>
    </source>
</evidence>
<organism evidence="1 2">
    <name type="scientific">Ceratodon purpureus</name>
    <name type="common">Fire moss</name>
    <name type="synonym">Dicranum purpureum</name>
    <dbReference type="NCBI Taxonomy" id="3225"/>
    <lineage>
        <taxon>Eukaryota</taxon>
        <taxon>Viridiplantae</taxon>
        <taxon>Streptophyta</taxon>
        <taxon>Embryophyta</taxon>
        <taxon>Bryophyta</taxon>
        <taxon>Bryophytina</taxon>
        <taxon>Bryopsida</taxon>
        <taxon>Dicranidae</taxon>
        <taxon>Pseudoditrichales</taxon>
        <taxon>Ditrichaceae</taxon>
        <taxon>Ceratodon</taxon>
    </lineage>
</organism>
<sequence length="38" mass="4554">MNLDLHLWPNELFRFNVSNSGKCRLCQDLVSKRLFVYP</sequence>
<evidence type="ECO:0000313" key="1">
    <source>
        <dbReference type="EMBL" id="KAG0575864.1"/>
    </source>
</evidence>
<keyword evidence="2" id="KW-1185">Reference proteome</keyword>
<dbReference type="AlphaFoldDB" id="A0A8T0HXN8"/>
<gene>
    <name evidence="1" type="ORF">KC19_5G035900</name>
</gene>
<protein>
    <submittedName>
        <fullName evidence="1">Uncharacterized protein</fullName>
    </submittedName>
</protein>
<reference evidence="1" key="1">
    <citation type="submission" date="2020-06" db="EMBL/GenBank/DDBJ databases">
        <title>WGS assembly of Ceratodon purpureus strain R40.</title>
        <authorList>
            <person name="Carey S.B."/>
            <person name="Jenkins J."/>
            <person name="Shu S."/>
            <person name="Lovell J.T."/>
            <person name="Sreedasyam A."/>
            <person name="Maumus F."/>
            <person name="Tiley G.P."/>
            <person name="Fernandez-Pozo N."/>
            <person name="Barry K."/>
            <person name="Chen C."/>
            <person name="Wang M."/>
            <person name="Lipzen A."/>
            <person name="Daum C."/>
            <person name="Saski C.A."/>
            <person name="Payton A.C."/>
            <person name="Mcbreen J.C."/>
            <person name="Conrad R.E."/>
            <person name="Kollar L.M."/>
            <person name="Olsson S."/>
            <person name="Huttunen S."/>
            <person name="Landis J.B."/>
            <person name="Wickett N.J."/>
            <person name="Johnson M.G."/>
            <person name="Rensing S.A."/>
            <person name="Grimwood J."/>
            <person name="Schmutz J."/>
            <person name="Mcdaniel S.F."/>
        </authorList>
    </citation>
    <scope>NUCLEOTIDE SEQUENCE</scope>
    <source>
        <strain evidence="1">R40</strain>
    </source>
</reference>
<dbReference type="Proteomes" id="UP000822688">
    <property type="component" value="Chromosome 5"/>
</dbReference>
<proteinExistence type="predicted"/>
<name>A0A8T0HXN8_CERPU</name>
<dbReference type="EMBL" id="CM026425">
    <property type="protein sequence ID" value="KAG0575864.1"/>
    <property type="molecule type" value="Genomic_DNA"/>
</dbReference>
<comment type="caution">
    <text evidence="1">The sequence shown here is derived from an EMBL/GenBank/DDBJ whole genome shotgun (WGS) entry which is preliminary data.</text>
</comment>
<accession>A0A8T0HXN8</accession>